<evidence type="ECO:0000313" key="2">
    <source>
        <dbReference type="EMBL" id="KZV57425.1"/>
    </source>
</evidence>
<organism evidence="2 3">
    <name type="scientific">Dorcoceras hygrometricum</name>
    <dbReference type="NCBI Taxonomy" id="472368"/>
    <lineage>
        <taxon>Eukaryota</taxon>
        <taxon>Viridiplantae</taxon>
        <taxon>Streptophyta</taxon>
        <taxon>Embryophyta</taxon>
        <taxon>Tracheophyta</taxon>
        <taxon>Spermatophyta</taxon>
        <taxon>Magnoliopsida</taxon>
        <taxon>eudicotyledons</taxon>
        <taxon>Gunneridae</taxon>
        <taxon>Pentapetalae</taxon>
        <taxon>asterids</taxon>
        <taxon>lamiids</taxon>
        <taxon>Lamiales</taxon>
        <taxon>Gesneriaceae</taxon>
        <taxon>Didymocarpoideae</taxon>
        <taxon>Trichosporeae</taxon>
        <taxon>Loxocarpinae</taxon>
        <taxon>Dorcoceras</taxon>
    </lineage>
</organism>
<sequence>MQRSTMAKHPAKAAPREKQTSDSAGNHDSVKAFGFSGTTTQPAKSRLSDYSVSKEVRLNMNACKIFTPSLRLQQQALFPNPISRPTFPGHQLKSKAPERAKYLERSSTQIEGAKIEHSSFLRLLYFDHPRPPNWYKNKAFVQMLPGLAPLLGQAPTIGRRKCPVNSTQGVLENISRGKTCIIWCKNMTYKPRISFCVSQQIALTQLSSDLQADTSLDTAWDASIKSCAPQQITPTTDHAHSSACELSSSSVHLSSRVRSLHPKQLRGTRPNSYLI</sequence>
<accession>A0A2Z7DI51</accession>
<keyword evidence="3" id="KW-1185">Reference proteome</keyword>
<dbReference type="AlphaFoldDB" id="A0A2Z7DI51"/>
<gene>
    <name evidence="2" type="ORF">F511_04862</name>
</gene>
<name>A0A2Z7DI51_9LAMI</name>
<dbReference type="EMBL" id="KQ987296">
    <property type="protein sequence ID" value="KZV57425.1"/>
    <property type="molecule type" value="Genomic_DNA"/>
</dbReference>
<feature type="region of interest" description="Disordered" evidence="1">
    <location>
        <begin position="1"/>
        <end position="47"/>
    </location>
</feature>
<reference evidence="2 3" key="1">
    <citation type="journal article" date="2015" name="Proc. Natl. Acad. Sci. U.S.A.">
        <title>The resurrection genome of Boea hygrometrica: A blueprint for survival of dehydration.</title>
        <authorList>
            <person name="Xiao L."/>
            <person name="Yang G."/>
            <person name="Zhang L."/>
            <person name="Yang X."/>
            <person name="Zhao S."/>
            <person name="Ji Z."/>
            <person name="Zhou Q."/>
            <person name="Hu M."/>
            <person name="Wang Y."/>
            <person name="Chen M."/>
            <person name="Xu Y."/>
            <person name="Jin H."/>
            <person name="Xiao X."/>
            <person name="Hu G."/>
            <person name="Bao F."/>
            <person name="Hu Y."/>
            <person name="Wan P."/>
            <person name="Li L."/>
            <person name="Deng X."/>
            <person name="Kuang T."/>
            <person name="Xiang C."/>
            <person name="Zhu J.K."/>
            <person name="Oliver M.J."/>
            <person name="He Y."/>
        </authorList>
    </citation>
    <scope>NUCLEOTIDE SEQUENCE [LARGE SCALE GENOMIC DNA]</scope>
    <source>
        <strain evidence="3">cv. XS01</strain>
    </source>
</reference>
<evidence type="ECO:0000313" key="3">
    <source>
        <dbReference type="Proteomes" id="UP000250235"/>
    </source>
</evidence>
<dbReference type="Proteomes" id="UP000250235">
    <property type="component" value="Unassembled WGS sequence"/>
</dbReference>
<evidence type="ECO:0000256" key="1">
    <source>
        <dbReference type="SAM" id="MobiDB-lite"/>
    </source>
</evidence>
<feature type="compositionally biased region" description="Polar residues" evidence="1">
    <location>
        <begin position="36"/>
        <end position="47"/>
    </location>
</feature>
<protein>
    <submittedName>
        <fullName evidence="2">Uncharacterized protein</fullName>
    </submittedName>
</protein>
<proteinExistence type="predicted"/>